<dbReference type="HAMAP" id="MF_01139">
    <property type="entry name" value="ISPT"/>
    <property type="match status" value="1"/>
</dbReference>
<dbReference type="RefSeq" id="XP_021720283.1">
    <property type="nucleotide sequence ID" value="XM_021864591.1"/>
</dbReference>
<reference evidence="4" key="1">
    <citation type="journal article" date="2017" name="Nature">
        <title>The genome of Chenopodium quinoa.</title>
        <authorList>
            <person name="Jarvis D.E."/>
            <person name="Ho Y.S."/>
            <person name="Lightfoot D.J."/>
            <person name="Schmoeckel S.M."/>
            <person name="Li B."/>
            <person name="Borm T.J.A."/>
            <person name="Ohyanagi H."/>
            <person name="Mineta K."/>
            <person name="Michell C.T."/>
            <person name="Saber N."/>
            <person name="Kharbatia N.M."/>
            <person name="Rupper R.R."/>
            <person name="Sharp A.R."/>
            <person name="Dally N."/>
            <person name="Boughton B.A."/>
            <person name="Woo Y.H."/>
            <person name="Gao G."/>
            <person name="Schijlen E.G.W.M."/>
            <person name="Guo X."/>
            <person name="Momin A.A."/>
            <person name="Negrao S."/>
            <person name="Al-Babili S."/>
            <person name="Gehring C."/>
            <person name="Roessner U."/>
            <person name="Jung C."/>
            <person name="Murphy K."/>
            <person name="Arold S.T."/>
            <person name="Gojobori T."/>
            <person name="van der Linden C.G."/>
            <person name="van Loo E.N."/>
            <person name="Jellen E.N."/>
            <person name="Maughan P.J."/>
            <person name="Tester M."/>
        </authorList>
    </citation>
    <scope>NUCLEOTIDE SEQUENCE [LARGE SCALE GENOMIC DNA]</scope>
    <source>
        <strain evidence="4">cv. PI 614886</strain>
    </source>
</reference>
<dbReference type="EnsemblPlants" id="AUR62001325-RA">
    <property type="protein sequence ID" value="AUR62001325-RA:cds"/>
    <property type="gene ID" value="AUR62001325"/>
</dbReference>
<dbReference type="KEGG" id="cqi:110687941"/>
<dbReference type="InterPro" id="IPR018520">
    <property type="entry name" value="UPP_synth-like_CS"/>
</dbReference>
<evidence type="ECO:0000256" key="3">
    <source>
        <dbReference type="RuleBase" id="RU363018"/>
    </source>
</evidence>
<dbReference type="PROSITE" id="PS01066">
    <property type="entry name" value="UPP_SYNTHASE"/>
    <property type="match status" value="1"/>
</dbReference>
<dbReference type="PANTHER" id="PTHR10291">
    <property type="entry name" value="DEHYDRODOLICHYL DIPHOSPHATE SYNTHASE FAMILY MEMBER"/>
    <property type="match status" value="1"/>
</dbReference>
<evidence type="ECO:0000256" key="1">
    <source>
        <dbReference type="ARBA" id="ARBA00005432"/>
    </source>
</evidence>
<evidence type="ECO:0000313" key="4">
    <source>
        <dbReference type="EnsemblPlants" id="AUR62001325-RA:cds"/>
    </source>
</evidence>
<name>A0A803KQL9_CHEQI</name>
<evidence type="ECO:0000256" key="2">
    <source>
        <dbReference type="ARBA" id="ARBA00022679"/>
    </source>
</evidence>
<dbReference type="OMA" id="CAERRNI"/>
<dbReference type="PANTHER" id="PTHR10291:SF43">
    <property type="entry name" value="DEHYDRODOLICHYL DIPHOSPHATE SYNTHASE COMPLEX SUBUNIT DHDDS"/>
    <property type="match status" value="1"/>
</dbReference>
<dbReference type="SUPFAM" id="SSF64005">
    <property type="entry name" value="Undecaprenyl diphosphate synthase"/>
    <property type="match status" value="1"/>
</dbReference>
<dbReference type="OrthoDB" id="4173905at2759"/>
<dbReference type="InterPro" id="IPR001441">
    <property type="entry name" value="UPP_synth-like"/>
</dbReference>
<proteinExistence type="inferred from homology"/>
<dbReference type="EC" id="2.5.1.-" evidence="3"/>
<keyword evidence="2 3" id="KW-0808">Transferase</keyword>
<dbReference type="Proteomes" id="UP000596660">
    <property type="component" value="Unplaced"/>
</dbReference>
<dbReference type="CDD" id="cd00475">
    <property type="entry name" value="Cis_IPPS"/>
    <property type="match status" value="1"/>
</dbReference>
<dbReference type="GO" id="GO:0005783">
    <property type="term" value="C:endoplasmic reticulum"/>
    <property type="evidence" value="ECO:0007669"/>
    <property type="project" value="TreeGrafter"/>
</dbReference>
<dbReference type="Gene3D" id="3.40.1180.10">
    <property type="entry name" value="Decaprenyl diphosphate synthase-like"/>
    <property type="match status" value="1"/>
</dbReference>
<gene>
    <name evidence="4" type="primary">LOC110687941</name>
</gene>
<dbReference type="AlphaFoldDB" id="A0A803KQL9"/>
<dbReference type="GO" id="GO:0045547">
    <property type="term" value="F:ditrans,polycis-polyprenyl diphosphate synthase [(2E,6E)-farnesyl diphosphate specific] activity"/>
    <property type="evidence" value="ECO:0007669"/>
    <property type="project" value="TreeGrafter"/>
</dbReference>
<dbReference type="GeneID" id="110687941"/>
<reference evidence="4" key="2">
    <citation type="submission" date="2021-03" db="UniProtKB">
        <authorList>
            <consortium name="EnsemblPlants"/>
        </authorList>
    </citation>
    <scope>IDENTIFICATION</scope>
</reference>
<comment type="similarity">
    <text evidence="1 3">Belongs to the UPP synthase family.</text>
</comment>
<keyword evidence="5" id="KW-1185">Reference proteome</keyword>
<evidence type="ECO:0000313" key="5">
    <source>
        <dbReference type="Proteomes" id="UP000596660"/>
    </source>
</evidence>
<dbReference type="NCBIfam" id="TIGR00055">
    <property type="entry name" value="uppS"/>
    <property type="match status" value="1"/>
</dbReference>
<dbReference type="Gramene" id="AUR62001325-RA">
    <property type="protein sequence ID" value="AUR62001325-RA:cds"/>
    <property type="gene ID" value="AUR62001325"/>
</dbReference>
<sequence>MLNSLKSFVAALVHGAKVPRLLMAEGNEQGDAKQLLRKSYNFFLNCTYKVLSVGPIPEHIAFIMDGNRRYAKMNNIDPADSHRPGFIALMSVIKHCYELGVRYITIYAFSLHNFRRKPEEIERLMNWMREKIDTFLEDDGFIKRYGVRIYFVGKLEELSEDLQVATNKAMEVTANNTTTYLLVCVAYTSTDEIAHAVEESIPCNGTIRKQENNLATFRIELAELEKQMYMAVGPMPDILVRSSGETRLSNFLLWQTDRCLLYSPSALWPELGLGNLVWAVISYQRQYLYLQKIRKSF</sequence>
<dbReference type="Pfam" id="PF01255">
    <property type="entry name" value="Prenyltransf"/>
    <property type="match status" value="1"/>
</dbReference>
<accession>A0A803KQL9</accession>
<organism evidence="4 5">
    <name type="scientific">Chenopodium quinoa</name>
    <name type="common">Quinoa</name>
    <dbReference type="NCBI Taxonomy" id="63459"/>
    <lineage>
        <taxon>Eukaryota</taxon>
        <taxon>Viridiplantae</taxon>
        <taxon>Streptophyta</taxon>
        <taxon>Embryophyta</taxon>
        <taxon>Tracheophyta</taxon>
        <taxon>Spermatophyta</taxon>
        <taxon>Magnoliopsida</taxon>
        <taxon>eudicotyledons</taxon>
        <taxon>Gunneridae</taxon>
        <taxon>Pentapetalae</taxon>
        <taxon>Caryophyllales</taxon>
        <taxon>Chenopodiaceae</taxon>
        <taxon>Chenopodioideae</taxon>
        <taxon>Atripliceae</taxon>
        <taxon>Chenopodium</taxon>
    </lineage>
</organism>
<protein>
    <recommendedName>
        <fullName evidence="3">Alkyl transferase</fullName>
        <ecNumber evidence="3">2.5.1.-</ecNumber>
    </recommendedName>
</protein>
<dbReference type="InterPro" id="IPR036424">
    <property type="entry name" value="UPP_synth-like_sf"/>
</dbReference>
<dbReference type="GO" id="GO:0016094">
    <property type="term" value="P:polyprenol biosynthetic process"/>
    <property type="evidence" value="ECO:0007669"/>
    <property type="project" value="TreeGrafter"/>
</dbReference>